<evidence type="ECO:0000313" key="2">
    <source>
        <dbReference type="Proteomes" id="UP001234202"/>
    </source>
</evidence>
<dbReference type="EMBL" id="JASBWV010000003">
    <property type="protein sequence ID" value="KAJ9127203.1"/>
    <property type="molecule type" value="Genomic_DNA"/>
</dbReference>
<sequence length="400" mass="42983">MSNSGGSGGFAPLPFDGAGGGKDKPVDERVQHERPCRTLFVRNVSYDADSSKIKADFERYGDIKTFFDIINNRGMAFITYFDLRGAEEARNGIHNSLVNGRPSGRPIISDEVHRRFSVYGQIKEIRNASSPDTKVVEYYDARHAVDAHDAMNNRPFQDSELEVRFTWDHPDIARSSVPARSGRTRGGGRGRVRDDRGGNRERSPDPGYARSRLDEAKKIQDLLASLSQGGLAIPPAASQPTYGAPMYSLPPAQSFRPPPDDGRSGYNAYPSQPPPQPAYTPSYQMPAAHNYAAPPSVPAVVPPGAAVNPAFANPAAVAPVRPNVPSSSGYGQHPHLSAPSYQPSYPPSNRPPPMMAPSMNNAASSMPPYGSQNAAAPPPALPMAGGMSDLLALLAAQQKR</sequence>
<reference evidence="1" key="1">
    <citation type="submission" date="2023-04" db="EMBL/GenBank/DDBJ databases">
        <title>Draft Genome sequencing of Naganishia species isolated from polar environments using Oxford Nanopore Technology.</title>
        <authorList>
            <person name="Leo P."/>
            <person name="Venkateswaran K."/>
        </authorList>
    </citation>
    <scope>NUCLEOTIDE SEQUENCE</scope>
    <source>
        <strain evidence="1">DBVPG 5303</strain>
    </source>
</reference>
<keyword evidence="2" id="KW-1185">Reference proteome</keyword>
<proteinExistence type="predicted"/>
<accession>A0ACC2XUA8</accession>
<gene>
    <name evidence="1" type="ORF">QFC24_001441</name>
</gene>
<dbReference type="Proteomes" id="UP001234202">
    <property type="component" value="Unassembled WGS sequence"/>
</dbReference>
<name>A0ACC2XUA8_9TREE</name>
<comment type="caution">
    <text evidence="1">The sequence shown here is derived from an EMBL/GenBank/DDBJ whole genome shotgun (WGS) entry which is preliminary data.</text>
</comment>
<protein>
    <submittedName>
        <fullName evidence="1">Uncharacterized protein</fullName>
    </submittedName>
</protein>
<organism evidence="1 2">
    <name type="scientific">Naganishia onofrii</name>
    <dbReference type="NCBI Taxonomy" id="1851511"/>
    <lineage>
        <taxon>Eukaryota</taxon>
        <taxon>Fungi</taxon>
        <taxon>Dikarya</taxon>
        <taxon>Basidiomycota</taxon>
        <taxon>Agaricomycotina</taxon>
        <taxon>Tremellomycetes</taxon>
        <taxon>Filobasidiales</taxon>
        <taxon>Filobasidiaceae</taxon>
        <taxon>Naganishia</taxon>
    </lineage>
</organism>
<evidence type="ECO:0000313" key="1">
    <source>
        <dbReference type="EMBL" id="KAJ9127203.1"/>
    </source>
</evidence>